<sequence length="191" mass="21388">MVTGDKVSLVMMKEFFTKVKVVKDATNFVHHLKSNLNMSRNFRRTFNRATRSPWVSTLTSIAREMTFGMNIAADVGQYNAKTLAFVVLYLVTSSSSLAASLMRYSNNNPNVPPGSTGYPIIGETIDFSILGPEKFIAQRMKKYSAQVFKTSLLGEKMVVVCGPPGNKFAFFNARTSFFRSSHIRSRNCSIR</sequence>
<evidence type="ECO:0000256" key="2">
    <source>
        <dbReference type="ARBA" id="ARBA00023004"/>
    </source>
</evidence>
<dbReference type="GO" id="GO:0016705">
    <property type="term" value="F:oxidoreductase activity, acting on paired donors, with incorporation or reduction of molecular oxygen"/>
    <property type="evidence" value="ECO:0007669"/>
    <property type="project" value="InterPro"/>
</dbReference>
<evidence type="ECO:0000256" key="1">
    <source>
        <dbReference type="ARBA" id="ARBA00022723"/>
    </source>
</evidence>
<dbReference type="Proteomes" id="UP001161247">
    <property type="component" value="Chromosome 4"/>
</dbReference>
<proteinExistence type="predicted"/>
<dbReference type="GO" id="GO:0005506">
    <property type="term" value="F:iron ion binding"/>
    <property type="evidence" value="ECO:0007669"/>
    <property type="project" value="InterPro"/>
</dbReference>
<protein>
    <submittedName>
        <fullName evidence="3">OLC1v1002085C1</fullName>
    </submittedName>
</protein>
<dbReference type="PANTHER" id="PTHR24286:SF53">
    <property type="entry name" value="BETA-AMYRIN 28-OXIDASE-LIKE"/>
    <property type="match status" value="1"/>
</dbReference>
<dbReference type="Gene3D" id="1.10.630.10">
    <property type="entry name" value="Cytochrome P450"/>
    <property type="match status" value="1"/>
</dbReference>
<dbReference type="SUPFAM" id="SSF48264">
    <property type="entry name" value="Cytochrome P450"/>
    <property type="match status" value="1"/>
</dbReference>
<dbReference type="PANTHER" id="PTHR24286">
    <property type="entry name" value="CYTOCHROME P450 26"/>
    <property type="match status" value="1"/>
</dbReference>
<dbReference type="InterPro" id="IPR036396">
    <property type="entry name" value="Cyt_P450_sf"/>
</dbReference>
<name>A0AAV1D6T2_OLDCO</name>
<dbReference type="GO" id="GO:0016125">
    <property type="term" value="P:sterol metabolic process"/>
    <property type="evidence" value="ECO:0007669"/>
    <property type="project" value="TreeGrafter"/>
</dbReference>
<keyword evidence="4" id="KW-1185">Reference proteome</keyword>
<evidence type="ECO:0000313" key="4">
    <source>
        <dbReference type="Proteomes" id="UP001161247"/>
    </source>
</evidence>
<organism evidence="3 4">
    <name type="scientific">Oldenlandia corymbosa var. corymbosa</name>
    <dbReference type="NCBI Taxonomy" id="529605"/>
    <lineage>
        <taxon>Eukaryota</taxon>
        <taxon>Viridiplantae</taxon>
        <taxon>Streptophyta</taxon>
        <taxon>Embryophyta</taxon>
        <taxon>Tracheophyta</taxon>
        <taxon>Spermatophyta</taxon>
        <taxon>Magnoliopsida</taxon>
        <taxon>eudicotyledons</taxon>
        <taxon>Gunneridae</taxon>
        <taxon>Pentapetalae</taxon>
        <taxon>asterids</taxon>
        <taxon>lamiids</taxon>
        <taxon>Gentianales</taxon>
        <taxon>Rubiaceae</taxon>
        <taxon>Rubioideae</taxon>
        <taxon>Spermacoceae</taxon>
        <taxon>Hedyotis-Oldenlandia complex</taxon>
        <taxon>Oldenlandia</taxon>
    </lineage>
</organism>
<keyword evidence="2" id="KW-0408">Iron</keyword>
<reference evidence="3" key="1">
    <citation type="submission" date="2023-03" db="EMBL/GenBank/DDBJ databases">
        <authorList>
            <person name="Julca I."/>
        </authorList>
    </citation>
    <scope>NUCLEOTIDE SEQUENCE</scope>
</reference>
<dbReference type="AlphaFoldDB" id="A0AAV1D6T2"/>
<keyword evidence="1" id="KW-0479">Metal-binding</keyword>
<dbReference type="GO" id="GO:0020037">
    <property type="term" value="F:heme binding"/>
    <property type="evidence" value="ECO:0007669"/>
    <property type="project" value="InterPro"/>
</dbReference>
<dbReference type="GO" id="GO:0004497">
    <property type="term" value="F:monooxygenase activity"/>
    <property type="evidence" value="ECO:0007669"/>
    <property type="project" value="InterPro"/>
</dbReference>
<accession>A0AAV1D6T2</accession>
<evidence type="ECO:0000313" key="3">
    <source>
        <dbReference type="EMBL" id="CAI9103574.1"/>
    </source>
</evidence>
<gene>
    <name evidence="3" type="ORF">OLC1_LOCUS12707</name>
</gene>
<dbReference type="EMBL" id="OX459121">
    <property type="protein sequence ID" value="CAI9103574.1"/>
    <property type="molecule type" value="Genomic_DNA"/>
</dbReference>